<dbReference type="InterPro" id="IPR023159">
    <property type="entry name" value="SO1590-like_sf"/>
</dbReference>
<reference evidence="2" key="1">
    <citation type="journal article" date="2019" name="Int. J. Syst. Evol. Microbiol.">
        <title>The Global Catalogue of Microorganisms (GCM) 10K type strain sequencing project: providing services to taxonomists for standard genome sequencing and annotation.</title>
        <authorList>
            <consortium name="The Broad Institute Genomics Platform"/>
            <consortium name="The Broad Institute Genome Sequencing Center for Infectious Disease"/>
            <person name="Wu L."/>
            <person name="Ma J."/>
        </authorList>
    </citation>
    <scope>NUCLEOTIDE SEQUENCE [LARGE SCALE GENOMIC DNA]</scope>
    <source>
        <strain evidence="2">CGMCC 1.16455</strain>
    </source>
</reference>
<dbReference type="Gene3D" id="2.40.350.10">
    <property type="entry name" value="SO1590-like"/>
    <property type="match status" value="1"/>
</dbReference>
<dbReference type="SUPFAM" id="SSF159238">
    <property type="entry name" value="SO1590-like"/>
    <property type="match status" value="1"/>
</dbReference>
<evidence type="ECO:0000313" key="2">
    <source>
        <dbReference type="Proteomes" id="UP001595937"/>
    </source>
</evidence>
<dbReference type="Pfam" id="PF11528">
    <property type="entry name" value="DUF3224"/>
    <property type="match status" value="1"/>
</dbReference>
<comment type="caution">
    <text evidence="1">The sequence shown here is derived from an EMBL/GenBank/DDBJ whole genome shotgun (WGS) entry which is preliminary data.</text>
</comment>
<evidence type="ECO:0000313" key="1">
    <source>
        <dbReference type="EMBL" id="MFC5299636.1"/>
    </source>
</evidence>
<keyword evidence="2" id="KW-1185">Reference proteome</keyword>
<organism evidence="1 2">
    <name type="scientific">Brachybacterium tyrofermentans</name>
    <dbReference type="NCBI Taxonomy" id="47848"/>
    <lineage>
        <taxon>Bacteria</taxon>
        <taxon>Bacillati</taxon>
        <taxon>Actinomycetota</taxon>
        <taxon>Actinomycetes</taxon>
        <taxon>Micrococcales</taxon>
        <taxon>Dermabacteraceae</taxon>
        <taxon>Brachybacterium</taxon>
    </lineage>
</organism>
<gene>
    <name evidence="1" type="ORF">ACFPK8_19145</name>
</gene>
<protein>
    <submittedName>
        <fullName evidence="1">DUF3224 domain-containing protein</fullName>
    </submittedName>
</protein>
<dbReference type="RefSeq" id="WP_193115993.1">
    <property type="nucleotide sequence ID" value="NZ_BAAAIR010000050.1"/>
</dbReference>
<name>A0ABW0FL11_9MICO</name>
<dbReference type="InterPro" id="IPR021607">
    <property type="entry name" value="DUF3224"/>
</dbReference>
<dbReference type="GeneID" id="303299019"/>
<dbReference type="EMBL" id="JBHSLN010000089">
    <property type="protein sequence ID" value="MFC5299636.1"/>
    <property type="molecule type" value="Genomic_DNA"/>
</dbReference>
<accession>A0ABW0FL11</accession>
<proteinExistence type="predicted"/>
<dbReference type="Proteomes" id="UP001595937">
    <property type="component" value="Unassembled WGS sequence"/>
</dbReference>
<sequence length="126" mass="13282">MMRLSATFTVDLLPGELLPAADGRFDLSKTWTGDLEGTSAGLMLTSGDPVTGNAGYIAIERFDGVLDGRRGSLTFHQLGTMADGEPTLEYVIAPGSGTEELSGLQGMLSIERIDDDGTHHVALELA</sequence>